<evidence type="ECO:0000313" key="4">
    <source>
        <dbReference type="EMBL" id="RJF72271.1"/>
    </source>
</evidence>
<proteinExistence type="predicted"/>
<dbReference type="PANTHER" id="PTHR43877">
    <property type="entry name" value="AMINOALKYLPHOSPHONATE N-ACETYLTRANSFERASE-RELATED-RELATED"/>
    <property type="match status" value="1"/>
</dbReference>
<keyword evidence="2" id="KW-0012">Acyltransferase</keyword>
<dbReference type="PROSITE" id="PS51186">
    <property type="entry name" value="GNAT"/>
    <property type="match status" value="1"/>
</dbReference>
<evidence type="ECO:0000259" key="3">
    <source>
        <dbReference type="PROSITE" id="PS51186"/>
    </source>
</evidence>
<evidence type="ECO:0000313" key="5">
    <source>
        <dbReference type="Proteomes" id="UP000286287"/>
    </source>
</evidence>
<protein>
    <submittedName>
        <fullName evidence="4">GNAT family N-acetyltransferase</fullName>
    </submittedName>
</protein>
<dbReference type="SUPFAM" id="SSF55729">
    <property type="entry name" value="Acyl-CoA N-acyltransferases (Nat)"/>
    <property type="match status" value="1"/>
</dbReference>
<dbReference type="InterPro" id="IPR016181">
    <property type="entry name" value="Acyl_CoA_acyltransferase"/>
</dbReference>
<dbReference type="InterPro" id="IPR000182">
    <property type="entry name" value="GNAT_dom"/>
</dbReference>
<dbReference type="OrthoDB" id="5292888at2"/>
<gene>
    <name evidence="4" type="ORF">D3875_12615</name>
</gene>
<evidence type="ECO:0000256" key="2">
    <source>
        <dbReference type="ARBA" id="ARBA00023315"/>
    </source>
</evidence>
<dbReference type="Proteomes" id="UP000286287">
    <property type="component" value="Unassembled WGS sequence"/>
</dbReference>
<feature type="domain" description="N-acetyltransferase" evidence="3">
    <location>
        <begin position="3"/>
        <end position="168"/>
    </location>
</feature>
<name>A0A418V863_9DEIO</name>
<dbReference type="Pfam" id="PF00583">
    <property type="entry name" value="Acetyltransf_1"/>
    <property type="match status" value="1"/>
</dbReference>
<accession>A0A418V863</accession>
<keyword evidence="1 4" id="KW-0808">Transferase</keyword>
<keyword evidence="5" id="KW-1185">Reference proteome</keyword>
<dbReference type="AlphaFoldDB" id="A0A418V863"/>
<dbReference type="EMBL" id="QYUJ01000014">
    <property type="protein sequence ID" value="RJF72271.1"/>
    <property type="molecule type" value="Genomic_DNA"/>
</dbReference>
<dbReference type="GO" id="GO:0016747">
    <property type="term" value="F:acyltransferase activity, transferring groups other than amino-acyl groups"/>
    <property type="evidence" value="ECO:0007669"/>
    <property type="project" value="InterPro"/>
</dbReference>
<reference evidence="4 5" key="1">
    <citation type="submission" date="2018-09" db="EMBL/GenBank/DDBJ databases">
        <authorList>
            <person name="Zhu H."/>
        </authorList>
    </citation>
    <scope>NUCLEOTIDE SEQUENCE [LARGE SCALE GENOMIC DNA]</scope>
    <source>
        <strain evidence="4 5">K2S05-167</strain>
    </source>
</reference>
<organism evidence="4 5">
    <name type="scientific">Deinococcus cavernae</name>
    <dbReference type="NCBI Taxonomy" id="2320857"/>
    <lineage>
        <taxon>Bacteria</taxon>
        <taxon>Thermotogati</taxon>
        <taxon>Deinococcota</taxon>
        <taxon>Deinococci</taxon>
        <taxon>Deinococcales</taxon>
        <taxon>Deinococcaceae</taxon>
        <taxon>Deinococcus</taxon>
    </lineage>
</organism>
<dbReference type="RefSeq" id="WP_119764237.1">
    <property type="nucleotide sequence ID" value="NZ_QYUJ01000014.1"/>
</dbReference>
<dbReference type="InterPro" id="IPR050832">
    <property type="entry name" value="Bact_Acetyltransf"/>
</dbReference>
<dbReference type="Gene3D" id="3.40.630.30">
    <property type="match status" value="1"/>
</dbReference>
<evidence type="ECO:0000256" key="1">
    <source>
        <dbReference type="ARBA" id="ARBA00022679"/>
    </source>
</evidence>
<comment type="caution">
    <text evidence="4">The sequence shown here is derived from an EMBL/GenBank/DDBJ whole genome shotgun (WGS) entry which is preliminary data.</text>
</comment>
<dbReference type="CDD" id="cd04301">
    <property type="entry name" value="NAT_SF"/>
    <property type="match status" value="1"/>
</dbReference>
<sequence>MDVSIRPASPDDAPGIAQVHTQSWRETYPGLMPGDFLSRMTSDAARQRREESWRTQRLTPDPGRPVLVAELNGRIVAFASGGPARQHPGYEAELYTLYSLKEVQGHGIGKALLHALARELQTGGAKNMALWVLDVNPTRHWYTRQGASEAGEKQEGELREIRMVWDDLSRLLV</sequence>